<evidence type="ECO:0000313" key="2">
    <source>
        <dbReference type="Proteomes" id="UP000015042"/>
    </source>
</evidence>
<name>S5MSA1_SALBN</name>
<dbReference type="KEGG" id="sbz:A464_282"/>
<dbReference type="AlphaFoldDB" id="S5MSA1"/>
<dbReference type="EMBL" id="CP006608">
    <property type="protein sequence ID" value="AGR57468.1"/>
    <property type="molecule type" value="Genomic_DNA"/>
</dbReference>
<dbReference type="PATRIC" id="fig|1197719.3.peg.283"/>
<sequence length="39" mass="4492">MVLQQNNLMPLVNDTKNNLHRFLFNDMELGSSGSRNSKQ</sequence>
<gene>
    <name evidence="1" type="ORF">A464_282</name>
</gene>
<dbReference type="Proteomes" id="UP000015042">
    <property type="component" value="Chromosome"/>
</dbReference>
<organism evidence="1 2">
    <name type="scientific">Salmonella bongori N268-08</name>
    <dbReference type="NCBI Taxonomy" id="1197719"/>
    <lineage>
        <taxon>Bacteria</taxon>
        <taxon>Pseudomonadati</taxon>
        <taxon>Pseudomonadota</taxon>
        <taxon>Gammaproteobacteria</taxon>
        <taxon>Enterobacterales</taxon>
        <taxon>Enterobacteriaceae</taxon>
        <taxon>Salmonella</taxon>
    </lineage>
</organism>
<evidence type="ECO:0000313" key="1">
    <source>
        <dbReference type="EMBL" id="AGR57468.1"/>
    </source>
</evidence>
<dbReference type="HOGENOM" id="CLU_3316520_0_0_6"/>
<proteinExistence type="predicted"/>
<accession>S5MSA1</accession>
<reference evidence="1 2" key="1">
    <citation type="submission" date="2013-07" db="EMBL/GenBank/DDBJ databases">
        <title>Genome sequence of Salmonella bongori N268-08 - a rare clinical isolate.</title>
        <authorList>
            <person name="Marti R."/>
            <person name="Hagens S."/>
            <person name="Loessner M.J."/>
            <person name="Klumpp J."/>
        </authorList>
    </citation>
    <scope>NUCLEOTIDE SEQUENCE [LARGE SCALE GENOMIC DNA]</scope>
    <source>
        <strain evidence="1 2">N268-08</strain>
    </source>
</reference>
<protein>
    <submittedName>
        <fullName evidence="1">Uncharacterized protein</fullName>
    </submittedName>
</protein>